<dbReference type="Proteomes" id="UP000177451">
    <property type="component" value="Unassembled WGS sequence"/>
</dbReference>
<dbReference type="InterPro" id="IPR043519">
    <property type="entry name" value="NT_sf"/>
</dbReference>
<dbReference type="InterPro" id="IPR052038">
    <property type="entry name" value="Type-VII_TA_antitoxin"/>
</dbReference>
<dbReference type="InterPro" id="IPR041633">
    <property type="entry name" value="Polbeta"/>
</dbReference>
<comment type="caution">
    <text evidence="9">The sequence shown here is derived from an EMBL/GenBank/DDBJ whole genome shotgun (WGS) entry which is preliminary data.</text>
</comment>
<dbReference type="Pfam" id="PF18765">
    <property type="entry name" value="Polbeta"/>
    <property type="match status" value="1"/>
</dbReference>
<protein>
    <recommendedName>
        <fullName evidence="8">Polymerase beta nucleotidyltransferase domain-containing protein</fullName>
    </recommendedName>
</protein>
<gene>
    <name evidence="9" type="ORF">A2Z53_02510</name>
</gene>
<feature type="domain" description="Polymerase beta nucleotidyltransferase" evidence="8">
    <location>
        <begin position="11"/>
        <end position="97"/>
    </location>
</feature>
<keyword evidence="6" id="KW-0067">ATP-binding</keyword>
<dbReference type="PANTHER" id="PTHR33571">
    <property type="entry name" value="SSL8005 PROTEIN"/>
    <property type="match status" value="1"/>
</dbReference>
<evidence type="ECO:0000313" key="10">
    <source>
        <dbReference type="Proteomes" id="UP000177451"/>
    </source>
</evidence>
<dbReference type="SUPFAM" id="SSF81301">
    <property type="entry name" value="Nucleotidyltransferase"/>
    <property type="match status" value="1"/>
</dbReference>
<proteinExistence type="predicted"/>
<dbReference type="AlphaFoldDB" id="A0A1F5VP97"/>
<dbReference type="GO" id="GO:0005524">
    <property type="term" value="F:ATP binding"/>
    <property type="evidence" value="ECO:0007669"/>
    <property type="project" value="UniProtKB-KW"/>
</dbReference>
<keyword evidence="5" id="KW-0547">Nucleotide-binding</keyword>
<dbReference type="GO" id="GO:0016779">
    <property type="term" value="F:nucleotidyltransferase activity"/>
    <property type="evidence" value="ECO:0007669"/>
    <property type="project" value="UniProtKB-KW"/>
</dbReference>
<accession>A0A1F5VP97</accession>
<evidence type="ECO:0000256" key="5">
    <source>
        <dbReference type="ARBA" id="ARBA00022741"/>
    </source>
</evidence>
<dbReference type="EMBL" id="MFHH01000034">
    <property type="protein sequence ID" value="OGF64841.1"/>
    <property type="molecule type" value="Genomic_DNA"/>
</dbReference>
<keyword evidence="3" id="KW-0548">Nucleotidyltransferase</keyword>
<name>A0A1F5VP97_9BACT</name>
<keyword evidence="2" id="KW-0808">Transferase</keyword>
<reference evidence="9 10" key="1">
    <citation type="journal article" date="2016" name="Nat. Commun.">
        <title>Thousands of microbial genomes shed light on interconnected biogeochemical processes in an aquifer system.</title>
        <authorList>
            <person name="Anantharaman K."/>
            <person name="Brown C.T."/>
            <person name="Hug L.A."/>
            <person name="Sharon I."/>
            <person name="Castelle C.J."/>
            <person name="Probst A.J."/>
            <person name="Thomas B.C."/>
            <person name="Singh A."/>
            <person name="Wilkins M.J."/>
            <person name="Karaoz U."/>
            <person name="Brodie E.L."/>
            <person name="Williams K.H."/>
            <person name="Hubbard S.S."/>
            <person name="Banfield J.F."/>
        </authorList>
    </citation>
    <scope>NUCLEOTIDE SEQUENCE [LARGE SCALE GENOMIC DNA]</scope>
</reference>
<sequence length="98" mass="11304">MTIQNIKRKATPILERRGVNRAALFGSTARGEAKKNSDIDLLVKLKKGKTLFDIVRLKLELEKKLGRKVDLVEYDAIRPLLKKTILNEQKVIYERKKS</sequence>
<evidence type="ECO:0000256" key="2">
    <source>
        <dbReference type="ARBA" id="ARBA00022679"/>
    </source>
</evidence>
<evidence type="ECO:0000259" key="8">
    <source>
        <dbReference type="Pfam" id="PF18765"/>
    </source>
</evidence>
<organism evidence="9 10">
    <name type="scientific">Candidatus Giovannonibacteria bacterium RIFCSPHIGHO2_02_42_15</name>
    <dbReference type="NCBI Taxonomy" id="1798329"/>
    <lineage>
        <taxon>Bacteria</taxon>
        <taxon>Candidatus Giovannoniibacteriota</taxon>
    </lineage>
</organism>
<keyword evidence="7" id="KW-0460">Magnesium</keyword>
<evidence type="ECO:0000256" key="4">
    <source>
        <dbReference type="ARBA" id="ARBA00022723"/>
    </source>
</evidence>
<evidence type="ECO:0000256" key="1">
    <source>
        <dbReference type="ARBA" id="ARBA00001946"/>
    </source>
</evidence>
<dbReference type="CDD" id="cd05403">
    <property type="entry name" value="NT_KNTase_like"/>
    <property type="match status" value="1"/>
</dbReference>
<keyword evidence="4" id="KW-0479">Metal-binding</keyword>
<dbReference type="PANTHER" id="PTHR33571:SF14">
    <property type="entry name" value="PROTEIN ADENYLYLTRANSFERASE MJ0435-RELATED"/>
    <property type="match status" value="1"/>
</dbReference>
<evidence type="ECO:0000256" key="7">
    <source>
        <dbReference type="ARBA" id="ARBA00022842"/>
    </source>
</evidence>
<evidence type="ECO:0000313" key="9">
    <source>
        <dbReference type="EMBL" id="OGF64841.1"/>
    </source>
</evidence>
<evidence type="ECO:0000256" key="3">
    <source>
        <dbReference type="ARBA" id="ARBA00022695"/>
    </source>
</evidence>
<evidence type="ECO:0000256" key="6">
    <source>
        <dbReference type="ARBA" id="ARBA00022840"/>
    </source>
</evidence>
<dbReference type="NCBIfam" id="NF047752">
    <property type="entry name" value="MntA_antitoxin"/>
    <property type="match status" value="1"/>
</dbReference>
<comment type="cofactor">
    <cofactor evidence="1">
        <name>Mg(2+)</name>
        <dbReference type="ChEBI" id="CHEBI:18420"/>
    </cofactor>
</comment>
<dbReference type="Gene3D" id="3.30.460.10">
    <property type="entry name" value="Beta Polymerase, domain 2"/>
    <property type="match status" value="1"/>
</dbReference>
<dbReference type="GO" id="GO:0046872">
    <property type="term" value="F:metal ion binding"/>
    <property type="evidence" value="ECO:0007669"/>
    <property type="project" value="UniProtKB-KW"/>
</dbReference>